<evidence type="ECO:0000313" key="1">
    <source>
        <dbReference type="EMBL" id="MBA0871088.1"/>
    </source>
</evidence>
<comment type="caution">
    <text evidence="1">The sequence shown here is derived from an EMBL/GenBank/DDBJ whole genome shotgun (WGS) entry which is preliminary data.</text>
</comment>
<name>A0A7J9MJG0_GOSSC</name>
<gene>
    <name evidence="1" type="ORF">Goshw_021083</name>
</gene>
<protein>
    <submittedName>
        <fullName evidence="1">Uncharacterized protein</fullName>
    </submittedName>
</protein>
<sequence>MRNIESKNLQEILDELTVPGSKWTMSKQGIHTCHREYLTLPVKVWFYFIQFSLMPISHGTTISLE</sequence>
<keyword evidence="2" id="KW-1185">Reference proteome</keyword>
<dbReference type="AlphaFoldDB" id="A0A7J9MJG0"/>
<accession>A0A7J9MJG0</accession>
<dbReference type="OrthoDB" id="10305764at2759"/>
<dbReference type="EMBL" id="JABFAF010000011">
    <property type="protein sequence ID" value="MBA0871088.1"/>
    <property type="molecule type" value="Genomic_DNA"/>
</dbReference>
<organism evidence="1 2">
    <name type="scientific">Gossypium schwendimanii</name>
    <name type="common">Cotton</name>
    <dbReference type="NCBI Taxonomy" id="34291"/>
    <lineage>
        <taxon>Eukaryota</taxon>
        <taxon>Viridiplantae</taxon>
        <taxon>Streptophyta</taxon>
        <taxon>Embryophyta</taxon>
        <taxon>Tracheophyta</taxon>
        <taxon>Spermatophyta</taxon>
        <taxon>Magnoliopsida</taxon>
        <taxon>eudicotyledons</taxon>
        <taxon>Gunneridae</taxon>
        <taxon>Pentapetalae</taxon>
        <taxon>rosids</taxon>
        <taxon>malvids</taxon>
        <taxon>Malvales</taxon>
        <taxon>Malvaceae</taxon>
        <taxon>Malvoideae</taxon>
        <taxon>Gossypium</taxon>
    </lineage>
</organism>
<evidence type="ECO:0000313" key="2">
    <source>
        <dbReference type="Proteomes" id="UP000593576"/>
    </source>
</evidence>
<dbReference type="Proteomes" id="UP000593576">
    <property type="component" value="Unassembled WGS sequence"/>
</dbReference>
<reference evidence="1 2" key="1">
    <citation type="journal article" date="2019" name="Genome Biol. Evol.">
        <title>Insights into the evolution of the New World diploid cottons (Gossypium, subgenus Houzingenia) based on genome sequencing.</title>
        <authorList>
            <person name="Grover C.E."/>
            <person name="Arick M.A. 2nd"/>
            <person name="Thrash A."/>
            <person name="Conover J.L."/>
            <person name="Sanders W.S."/>
            <person name="Peterson D.G."/>
            <person name="Frelichowski J.E."/>
            <person name="Scheffler J.A."/>
            <person name="Scheffler B.E."/>
            <person name="Wendel J.F."/>
        </authorList>
    </citation>
    <scope>NUCLEOTIDE SEQUENCE [LARGE SCALE GENOMIC DNA]</scope>
    <source>
        <strain evidence="1">1</strain>
        <tissue evidence="1">Leaf</tissue>
    </source>
</reference>
<proteinExistence type="predicted"/>